<organism evidence="1 2">
    <name type="scientific">Pseudotabrizicola algicola</name>
    <dbReference type="NCBI Taxonomy" id="2709381"/>
    <lineage>
        <taxon>Bacteria</taxon>
        <taxon>Pseudomonadati</taxon>
        <taxon>Pseudomonadota</taxon>
        <taxon>Alphaproteobacteria</taxon>
        <taxon>Rhodobacterales</taxon>
        <taxon>Paracoccaceae</taxon>
        <taxon>Pseudotabrizicola</taxon>
    </lineage>
</organism>
<dbReference type="AlphaFoldDB" id="A0A6B3RUH4"/>
<name>A0A6B3RUH4_9RHOB</name>
<protein>
    <recommendedName>
        <fullName evidence="3">Nuclear transport factor 2 family protein</fullName>
    </recommendedName>
</protein>
<dbReference type="RefSeq" id="WP_164613457.1">
    <property type="nucleotide sequence ID" value="NZ_JAAIKE010000005.1"/>
</dbReference>
<dbReference type="EMBL" id="JAAIKE010000005">
    <property type="protein sequence ID" value="NEX47585.1"/>
    <property type="molecule type" value="Genomic_DNA"/>
</dbReference>
<evidence type="ECO:0000313" key="1">
    <source>
        <dbReference type="EMBL" id="NEX47585.1"/>
    </source>
</evidence>
<keyword evidence="2" id="KW-1185">Reference proteome</keyword>
<dbReference type="Proteomes" id="UP000481421">
    <property type="component" value="Unassembled WGS sequence"/>
</dbReference>
<accession>A0A6B3RUH4</accession>
<evidence type="ECO:0008006" key="3">
    <source>
        <dbReference type="Google" id="ProtNLM"/>
    </source>
</evidence>
<gene>
    <name evidence="1" type="ORF">G3572_15335</name>
</gene>
<sequence length="149" mass="16320">MEAGAILQTYLDEIAAAVMAGDFAAYQTGVALPFHLVTHSANLTITTEAALREGFDAFRTMLQTQRVTDYIRLVEGAQCLDPDLLSGRYVTHLISGGMRVLDPFHSQITLRLVEGRWRAASITNALANSRWPFLISSTRTAALPKGPQE</sequence>
<comment type="caution">
    <text evidence="1">The sequence shown here is derived from an EMBL/GenBank/DDBJ whole genome shotgun (WGS) entry which is preliminary data.</text>
</comment>
<proteinExistence type="predicted"/>
<reference evidence="1 2" key="1">
    <citation type="submission" date="2020-02" db="EMBL/GenBank/DDBJ databases">
        <title>Rhodobacter algicola sp. nov., isolated from microalga culture.</title>
        <authorList>
            <person name="Park C.-Y."/>
        </authorList>
    </citation>
    <scope>NUCLEOTIDE SEQUENCE [LARGE SCALE GENOMIC DNA]</scope>
    <source>
        <strain evidence="1 2">ETT8</strain>
    </source>
</reference>
<evidence type="ECO:0000313" key="2">
    <source>
        <dbReference type="Proteomes" id="UP000481421"/>
    </source>
</evidence>